<accession>A0ABY2ZHI9</accession>
<dbReference type="InterPro" id="IPR018060">
    <property type="entry name" value="HTH_AraC"/>
</dbReference>
<dbReference type="InterPro" id="IPR020449">
    <property type="entry name" value="Tscrpt_reg_AraC-type_HTH"/>
</dbReference>
<dbReference type="RefSeq" id="WP_140922941.1">
    <property type="nucleotide sequence ID" value="NZ_VHIZ01000014.1"/>
</dbReference>
<dbReference type="PANTHER" id="PTHR47504">
    <property type="entry name" value="RIGHT ORIGIN-BINDING PROTEIN"/>
    <property type="match status" value="1"/>
</dbReference>
<reference evidence="5 6" key="1">
    <citation type="submission" date="2019-06" db="EMBL/GenBank/DDBJ databases">
        <title>Taxogenomics and systematics of the genus Pantoea.</title>
        <authorList>
            <person name="Tambong J.T."/>
        </authorList>
    </citation>
    <scope>NUCLEOTIDE SEQUENCE [LARGE SCALE GENOMIC DNA]</scope>
    <source>
        <strain evidence="5 6">LMG 2558</strain>
    </source>
</reference>
<dbReference type="InterPro" id="IPR009057">
    <property type="entry name" value="Homeodomain-like_sf"/>
</dbReference>
<evidence type="ECO:0000259" key="4">
    <source>
        <dbReference type="PROSITE" id="PS01124"/>
    </source>
</evidence>
<evidence type="ECO:0000256" key="2">
    <source>
        <dbReference type="ARBA" id="ARBA00023125"/>
    </source>
</evidence>
<gene>
    <name evidence="5" type="ORF">FJW00_01840</name>
</gene>
<keyword evidence="2" id="KW-0238">DNA-binding</keyword>
<dbReference type="SMART" id="SM00342">
    <property type="entry name" value="HTH_ARAC"/>
    <property type="match status" value="1"/>
</dbReference>
<keyword evidence="3" id="KW-0804">Transcription</keyword>
<keyword evidence="6" id="KW-1185">Reference proteome</keyword>
<dbReference type="PROSITE" id="PS01124">
    <property type="entry name" value="HTH_ARAC_FAMILY_2"/>
    <property type="match status" value="1"/>
</dbReference>
<dbReference type="InterPro" id="IPR050959">
    <property type="entry name" value="MarA-like"/>
</dbReference>
<dbReference type="Gene3D" id="1.10.10.60">
    <property type="entry name" value="Homeodomain-like"/>
    <property type="match status" value="2"/>
</dbReference>
<evidence type="ECO:0000256" key="1">
    <source>
        <dbReference type="ARBA" id="ARBA00023015"/>
    </source>
</evidence>
<dbReference type="EMBL" id="VHIZ01000014">
    <property type="protein sequence ID" value="TPV33011.1"/>
    <property type="molecule type" value="Genomic_DNA"/>
</dbReference>
<dbReference type="Proteomes" id="UP000316142">
    <property type="component" value="Unassembled WGS sequence"/>
</dbReference>
<evidence type="ECO:0000256" key="3">
    <source>
        <dbReference type="ARBA" id="ARBA00023163"/>
    </source>
</evidence>
<evidence type="ECO:0000313" key="5">
    <source>
        <dbReference type="EMBL" id="TPV33011.1"/>
    </source>
</evidence>
<sequence>MTKSKFVNALIEWIDTNANHNLKIDDVAKKSGYSKWHLQRLFSQYTGTTLGQYIRVKRVTLAAQDLLMTNETVIQISVKYGFESQQSFTRAFHRYFEVPPGKFRKINRKKLECK</sequence>
<protein>
    <submittedName>
        <fullName evidence="5">Helix-turn-helix domain-containing protein</fullName>
    </submittedName>
</protein>
<name>A0ABY2ZHI9_9GAMM</name>
<proteinExistence type="predicted"/>
<feature type="domain" description="HTH araC/xylS-type" evidence="4">
    <location>
        <begin position="8"/>
        <end position="106"/>
    </location>
</feature>
<evidence type="ECO:0000313" key="6">
    <source>
        <dbReference type="Proteomes" id="UP000316142"/>
    </source>
</evidence>
<dbReference type="PRINTS" id="PR00032">
    <property type="entry name" value="HTHARAC"/>
</dbReference>
<organism evidence="5 6">
    <name type="scientific">Pantoea anthophila</name>
    <dbReference type="NCBI Taxonomy" id="470931"/>
    <lineage>
        <taxon>Bacteria</taxon>
        <taxon>Pseudomonadati</taxon>
        <taxon>Pseudomonadota</taxon>
        <taxon>Gammaproteobacteria</taxon>
        <taxon>Enterobacterales</taxon>
        <taxon>Erwiniaceae</taxon>
        <taxon>Pantoea</taxon>
    </lineage>
</organism>
<dbReference type="PANTHER" id="PTHR47504:SF2">
    <property type="entry name" value="REGULATORY PROTEIN SOXS"/>
    <property type="match status" value="1"/>
</dbReference>
<comment type="caution">
    <text evidence="5">The sequence shown here is derived from an EMBL/GenBank/DDBJ whole genome shotgun (WGS) entry which is preliminary data.</text>
</comment>
<dbReference type="Pfam" id="PF12833">
    <property type="entry name" value="HTH_18"/>
    <property type="match status" value="1"/>
</dbReference>
<dbReference type="SUPFAM" id="SSF46689">
    <property type="entry name" value="Homeodomain-like"/>
    <property type="match status" value="2"/>
</dbReference>
<keyword evidence="1" id="KW-0805">Transcription regulation</keyword>